<organism evidence="2 3">
    <name type="scientific">Chryseolinea lacunae</name>
    <dbReference type="NCBI Taxonomy" id="2801331"/>
    <lineage>
        <taxon>Bacteria</taxon>
        <taxon>Pseudomonadati</taxon>
        <taxon>Bacteroidota</taxon>
        <taxon>Cytophagia</taxon>
        <taxon>Cytophagales</taxon>
        <taxon>Fulvivirgaceae</taxon>
        <taxon>Chryseolinea</taxon>
    </lineage>
</organism>
<feature type="domain" description="DinB-like" evidence="1">
    <location>
        <begin position="9"/>
        <end position="159"/>
    </location>
</feature>
<name>A0ABS1KPF3_9BACT</name>
<dbReference type="EMBL" id="JAERRB010000002">
    <property type="protein sequence ID" value="MBL0741203.1"/>
    <property type="molecule type" value="Genomic_DNA"/>
</dbReference>
<keyword evidence="3" id="KW-1185">Reference proteome</keyword>
<evidence type="ECO:0000259" key="1">
    <source>
        <dbReference type="Pfam" id="PF12867"/>
    </source>
</evidence>
<dbReference type="SUPFAM" id="SSF109854">
    <property type="entry name" value="DinB/YfiT-like putative metalloenzymes"/>
    <property type="match status" value="1"/>
</dbReference>
<dbReference type="Pfam" id="PF12867">
    <property type="entry name" value="DinB_2"/>
    <property type="match status" value="1"/>
</dbReference>
<protein>
    <submittedName>
        <fullName evidence="2">DinB family protein</fullName>
    </submittedName>
</protein>
<dbReference type="Gene3D" id="1.20.120.450">
    <property type="entry name" value="dinb family like domain"/>
    <property type="match status" value="1"/>
</dbReference>
<reference evidence="2 3" key="1">
    <citation type="submission" date="2021-01" db="EMBL/GenBank/DDBJ databases">
        <title>Chryseolinea sp. Jin1 Genome sequencing and assembly.</title>
        <authorList>
            <person name="Kim I."/>
        </authorList>
    </citation>
    <scope>NUCLEOTIDE SEQUENCE [LARGE SCALE GENOMIC DNA]</scope>
    <source>
        <strain evidence="2 3">Jin1</strain>
    </source>
</reference>
<proteinExistence type="predicted"/>
<dbReference type="RefSeq" id="WP_202008560.1">
    <property type="nucleotide sequence ID" value="NZ_JAERRB010000002.1"/>
</dbReference>
<dbReference type="InterPro" id="IPR034660">
    <property type="entry name" value="DinB/YfiT-like"/>
</dbReference>
<evidence type="ECO:0000313" key="3">
    <source>
        <dbReference type="Proteomes" id="UP000613030"/>
    </source>
</evidence>
<dbReference type="InterPro" id="IPR024775">
    <property type="entry name" value="DinB-like"/>
</dbReference>
<sequence length="175" mass="20087">MKRELLILLDTTTHDLLHVLASFTPQQFNTVPFEGSWTPGQVAEHVYKSEAGIPKLWSGRVIPTLRKPDEKADTLKSIFLDYTIKMESPEFILPSNTPKDKDTLINQLRTNRFAIRHLAETIDLTLTFPDFPFPTFGELTGIEWATFVVCHAKRHTRQLQNLHRVLNGATHLQQQ</sequence>
<dbReference type="Proteomes" id="UP000613030">
    <property type="component" value="Unassembled WGS sequence"/>
</dbReference>
<comment type="caution">
    <text evidence="2">The sequence shown here is derived from an EMBL/GenBank/DDBJ whole genome shotgun (WGS) entry which is preliminary data.</text>
</comment>
<evidence type="ECO:0000313" key="2">
    <source>
        <dbReference type="EMBL" id="MBL0741203.1"/>
    </source>
</evidence>
<accession>A0ABS1KPF3</accession>
<gene>
    <name evidence="2" type="ORF">JI741_08225</name>
</gene>